<dbReference type="Pfam" id="PF01381">
    <property type="entry name" value="HTH_3"/>
    <property type="match status" value="1"/>
</dbReference>
<dbReference type="GO" id="GO:0003677">
    <property type="term" value="F:DNA binding"/>
    <property type="evidence" value="ECO:0007669"/>
    <property type="project" value="UniProtKB-KW"/>
</dbReference>
<dbReference type="Gene3D" id="1.10.260.40">
    <property type="entry name" value="lambda repressor-like DNA-binding domains"/>
    <property type="match status" value="1"/>
</dbReference>
<keyword evidence="4" id="KW-1185">Reference proteome</keyword>
<evidence type="ECO:0000259" key="2">
    <source>
        <dbReference type="PROSITE" id="PS50943"/>
    </source>
</evidence>
<dbReference type="SMART" id="SM00530">
    <property type="entry name" value="HTH_XRE"/>
    <property type="match status" value="1"/>
</dbReference>
<feature type="domain" description="HTH cro/C1-type" evidence="2">
    <location>
        <begin position="7"/>
        <end position="62"/>
    </location>
</feature>
<evidence type="ECO:0000313" key="3">
    <source>
        <dbReference type="EMBL" id="MSR92063.1"/>
    </source>
</evidence>
<evidence type="ECO:0000256" key="1">
    <source>
        <dbReference type="ARBA" id="ARBA00023125"/>
    </source>
</evidence>
<keyword evidence="1" id="KW-0238">DNA-binding</keyword>
<dbReference type="SUPFAM" id="SSF47413">
    <property type="entry name" value="lambda repressor-like DNA-binding domains"/>
    <property type="match status" value="1"/>
</dbReference>
<sequence>MSFGSNLLFLRKMHNNMTQEDLAEIMHVSRQTISKWESDNAYPEMEKVFELCSFFSCSMDELLRKDMNVSGDAYSAVHIENVEKFKMARYAVISHDPEGDAINHMKMWAKDSGLLDVPGYELKIIGWDFPFVNQQQINVFHMHGYAAACILPEDFKIDCKSVEIASQDECKYAVITIKNYKESPFDTIPNAYKIIQSYMQVNGYNHREDDNVLPCFEYEYEKDGQDYMNVYIAIEN</sequence>
<name>A0A7X2MZS8_9CLOT</name>
<accession>A0A7X2MZS8</accession>
<dbReference type="Proteomes" id="UP000460287">
    <property type="component" value="Unassembled WGS sequence"/>
</dbReference>
<reference evidence="3 4" key="1">
    <citation type="submission" date="2019-08" db="EMBL/GenBank/DDBJ databases">
        <title>In-depth cultivation of the pig gut microbiome towards novel bacterial diversity and tailored functional studies.</title>
        <authorList>
            <person name="Wylensek D."/>
            <person name="Hitch T.C.A."/>
            <person name="Clavel T."/>
        </authorList>
    </citation>
    <scope>NUCLEOTIDE SEQUENCE [LARGE SCALE GENOMIC DNA]</scope>
    <source>
        <strain evidence="3 4">WCA-383-APC-5B</strain>
    </source>
</reference>
<dbReference type="EMBL" id="VULX01000021">
    <property type="protein sequence ID" value="MSR92063.1"/>
    <property type="molecule type" value="Genomic_DNA"/>
</dbReference>
<dbReference type="RefSeq" id="WP_154531963.1">
    <property type="nucleotide sequence ID" value="NZ_JAQXTV010000022.1"/>
</dbReference>
<proteinExistence type="predicted"/>
<dbReference type="CDD" id="cd00093">
    <property type="entry name" value="HTH_XRE"/>
    <property type="match status" value="1"/>
</dbReference>
<gene>
    <name evidence="3" type="ORF">FYJ33_11840</name>
</gene>
<dbReference type="InterPro" id="IPR010982">
    <property type="entry name" value="Lambda_DNA-bd_dom_sf"/>
</dbReference>
<comment type="caution">
    <text evidence="3">The sequence shown here is derived from an EMBL/GenBank/DDBJ whole genome shotgun (WGS) entry which is preliminary data.</text>
</comment>
<protein>
    <submittedName>
        <fullName evidence="3">Helix-turn-helix domain-containing protein</fullName>
    </submittedName>
</protein>
<dbReference type="InterPro" id="IPR001387">
    <property type="entry name" value="Cro/C1-type_HTH"/>
</dbReference>
<dbReference type="PANTHER" id="PTHR46558">
    <property type="entry name" value="TRACRIPTIONAL REGULATORY PROTEIN-RELATED-RELATED"/>
    <property type="match status" value="1"/>
</dbReference>
<dbReference type="PANTHER" id="PTHR46558:SF13">
    <property type="entry name" value="HTH-TYPE TRANSCRIPTIONAL REGULATOR IMMR"/>
    <property type="match status" value="1"/>
</dbReference>
<dbReference type="PROSITE" id="PS50943">
    <property type="entry name" value="HTH_CROC1"/>
    <property type="match status" value="1"/>
</dbReference>
<dbReference type="AlphaFoldDB" id="A0A7X2MZS8"/>
<evidence type="ECO:0000313" key="4">
    <source>
        <dbReference type="Proteomes" id="UP000460287"/>
    </source>
</evidence>
<organism evidence="3 4">
    <name type="scientific">Inconstantimicrobium porci</name>
    <dbReference type="NCBI Taxonomy" id="2652291"/>
    <lineage>
        <taxon>Bacteria</taxon>
        <taxon>Bacillati</taxon>
        <taxon>Bacillota</taxon>
        <taxon>Clostridia</taxon>
        <taxon>Eubacteriales</taxon>
        <taxon>Clostridiaceae</taxon>
        <taxon>Inconstantimicrobium</taxon>
    </lineage>
</organism>